<dbReference type="Proteomes" id="UP001597417">
    <property type="component" value="Unassembled WGS sequence"/>
</dbReference>
<dbReference type="InterPro" id="IPR050682">
    <property type="entry name" value="ModA/WtpA"/>
</dbReference>
<feature type="signal peptide" evidence="4">
    <location>
        <begin position="1"/>
        <end position="21"/>
    </location>
</feature>
<dbReference type="SUPFAM" id="SSF53850">
    <property type="entry name" value="Periplasmic binding protein-like II"/>
    <property type="match status" value="1"/>
</dbReference>
<accession>A0ABW5FTA0</accession>
<evidence type="ECO:0000256" key="2">
    <source>
        <dbReference type="ARBA" id="ARBA00022723"/>
    </source>
</evidence>
<keyword evidence="3 4" id="KW-0732">Signal</keyword>
<dbReference type="Gene3D" id="3.40.190.10">
    <property type="entry name" value="Periplasmic binding protein-like II"/>
    <property type="match status" value="2"/>
</dbReference>
<protein>
    <submittedName>
        <fullName evidence="5">Molybdate ABC transporter substrate-binding protein</fullName>
    </submittedName>
</protein>
<gene>
    <name evidence="5" type="primary">modA</name>
    <name evidence="5" type="ORF">ACFSXZ_13880</name>
</gene>
<dbReference type="CDD" id="cd13538">
    <property type="entry name" value="PBP2_ModA_like_1"/>
    <property type="match status" value="1"/>
</dbReference>
<proteinExistence type="inferred from homology"/>
<dbReference type="InterPro" id="IPR005950">
    <property type="entry name" value="ModA"/>
</dbReference>
<evidence type="ECO:0000256" key="3">
    <source>
        <dbReference type="ARBA" id="ARBA00022729"/>
    </source>
</evidence>
<evidence type="ECO:0000313" key="5">
    <source>
        <dbReference type="EMBL" id="MFD2417415.1"/>
    </source>
</evidence>
<dbReference type="PANTHER" id="PTHR30632:SF0">
    <property type="entry name" value="SULFATE-BINDING PROTEIN"/>
    <property type="match status" value="1"/>
</dbReference>
<dbReference type="EMBL" id="JBHUKR010000007">
    <property type="protein sequence ID" value="MFD2417415.1"/>
    <property type="molecule type" value="Genomic_DNA"/>
</dbReference>
<sequence>MKRLSAAFVAMAAVTATIATGCSSQGAPASSGQATLTVFAAASLTESFGKLKSEFEAQHHGVTVAYNFAGSSALVQQLSNGAKADVFASADQPTMDKAVKAGVIDGSPSVFATNRLTIAVAPGNPKGIKGFGDLARGGLTVVVCAPQVPCGAATQKVEQNTHVTVKPASEEQDVKQVLTKVESGDADAGLVYVTDAASAGGKVAQVDFPEAAQAVNNYPIAVVKGAPQADLARQFEQFVLSEQGRQELAKAGFGAP</sequence>
<comment type="caution">
    <text evidence="5">The sequence shown here is derived from an EMBL/GenBank/DDBJ whole genome shotgun (WGS) entry which is preliminary data.</text>
</comment>
<dbReference type="PIRSF" id="PIRSF004846">
    <property type="entry name" value="ModA"/>
    <property type="match status" value="1"/>
</dbReference>
<dbReference type="RefSeq" id="WP_378265158.1">
    <property type="nucleotide sequence ID" value="NZ_JBHUKR010000007.1"/>
</dbReference>
<dbReference type="Pfam" id="PF13531">
    <property type="entry name" value="SBP_bac_11"/>
    <property type="match status" value="1"/>
</dbReference>
<name>A0ABW5FTA0_9PSEU</name>
<organism evidence="5 6">
    <name type="scientific">Amycolatopsis pigmentata</name>
    <dbReference type="NCBI Taxonomy" id="450801"/>
    <lineage>
        <taxon>Bacteria</taxon>
        <taxon>Bacillati</taxon>
        <taxon>Actinomycetota</taxon>
        <taxon>Actinomycetes</taxon>
        <taxon>Pseudonocardiales</taxon>
        <taxon>Pseudonocardiaceae</taxon>
        <taxon>Amycolatopsis</taxon>
    </lineage>
</organism>
<evidence type="ECO:0000313" key="6">
    <source>
        <dbReference type="Proteomes" id="UP001597417"/>
    </source>
</evidence>
<reference evidence="6" key="1">
    <citation type="journal article" date="2019" name="Int. J. Syst. Evol. Microbiol.">
        <title>The Global Catalogue of Microorganisms (GCM) 10K type strain sequencing project: providing services to taxonomists for standard genome sequencing and annotation.</title>
        <authorList>
            <consortium name="The Broad Institute Genomics Platform"/>
            <consortium name="The Broad Institute Genome Sequencing Center for Infectious Disease"/>
            <person name="Wu L."/>
            <person name="Ma J."/>
        </authorList>
    </citation>
    <scope>NUCLEOTIDE SEQUENCE [LARGE SCALE GENOMIC DNA]</scope>
    <source>
        <strain evidence="6">CGMCC 4.7645</strain>
    </source>
</reference>
<feature type="chain" id="PRO_5046873475" evidence="4">
    <location>
        <begin position="22"/>
        <end position="256"/>
    </location>
</feature>
<keyword evidence="6" id="KW-1185">Reference proteome</keyword>
<evidence type="ECO:0000256" key="1">
    <source>
        <dbReference type="ARBA" id="ARBA00009175"/>
    </source>
</evidence>
<dbReference type="PROSITE" id="PS51257">
    <property type="entry name" value="PROKAR_LIPOPROTEIN"/>
    <property type="match status" value="1"/>
</dbReference>
<comment type="similarity">
    <text evidence="1">Belongs to the bacterial solute-binding protein ModA family.</text>
</comment>
<dbReference type="PANTHER" id="PTHR30632">
    <property type="entry name" value="MOLYBDATE-BINDING PERIPLASMIC PROTEIN"/>
    <property type="match status" value="1"/>
</dbReference>
<dbReference type="NCBIfam" id="TIGR01256">
    <property type="entry name" value="modA"/>
    <property type="match status" value="1"/>
</dbReference>
<evidence type="ECO:0000256" key="4">
    <source>
        <dbReference type="SAM" id="SignalP"/>
    </source>
</evidence>
<keyword evidence="2" id="KW-0479">Metal-binding</keyword>